<gene>
    <name evidence="8" type="ORF">PADG_11907</name>
</gene>
<proteinExistence type="predicted"/>
<keyword evidence="4 7" id="KW-1133">Transmembrane helix</keyword>
<dbReference type="eggNOG" id="KOG2533">
    <property type="taxonomic scope" value="Eukaryota"/>
</dbReference>
<feature type="region of interest" description="Disordered" evidence="6">
    <location>
        <begin position="194"/>
        <end position="239"/>
    </location>
</feature>
<name>A0A0A0HTE3_PARBD</name>
<dbReference type="GO" id="GO:0022857">
    <property type="term" value="F:transmembrane transporter activity"/>
    <property type="evidence" value="ECO:0007669"/>
    <property type="project" value="TreeGrafter"/>
</dbReference>
<dbReference type="HOGENOM" id="CLU_1046229_0_0_1"/>
<evidence type="ECO:0000313" key="9">
    <source>
        <dbReference type="Proteomes" id="UP000001628"/>
    </source>
</evidence>
<feature type="transmembrane region" description="Helical" evidence="7">
    <location>
        <begin position="102"/>
        <end position="122"/>
    </location>
</feature>
<evidence type="ECO:0000256" key="3">
    <source>
        <dbReference type="ARBA" id="ARBA00022692"/>
    </source>
</evidence>
<evidence type="ECO:0000256" key="7">
    <source>
        <dbReference type="SAM" id="Phobius"/>
    </source>
</evidence>
<dbReference type="VEuPathDB" id="FungiDB:PADG_11907"/>
<evidence type="ECO:0000256" key="6">
    <source>
        <dbReference type="SAM" id="MobiDB-lite"/>
    </source>
</evidence>
<evidence type="ECO:0000256" key="4">
    <source>
        <dbReference type="ARBA" id="ARBA00022989"/>
    </source>
</evidence>
<dbReference type="Proteomes" id="UP000001628">
    <property type="component" value="Unassembled WGS sequence"/>
</dbReference>
<evidence type="ECO:0008006" key="10">
    <source>
        <dbReference type="Google" id="ProtNLM"/>
    </source>
</evidence>
<dbReference type="SUPFAM" id="SSF103473">
    <property type="entry name" value="MFS general substrate transporter"/>
    <property type="match status" value="1"/>
</dbReference>
<accession>A0A0A0HTE3</accession>
<reference evidence="8 9" key="1">
    <citation type="journal article" date="2011" name="PLoS Genet.">
        <title>Comparative genomic analysis of human fungal pathogens causing paracoccidioidomycosis.</title>
        <authorList>
            <person name="Desjardins C.A."/>
            <person name="Champion M.D."/>
            <person name="Holder J.W."/>
            <person name="Muszewska A."/>
            <person name="Goldberg J."/>
            <person name="Bailao A.M."/>
            <person name="Brigido M.M."/>
            <person name="Ferreira M.E."/>
            <person name="Garcia A.M."/>
            <person name="Grynberg M."/>
            <person name="Gujja S."/>
            <person name="Heiman D.I."/>
            <person name="Henn M.R."/>
            <person name="Kodira C.D."/>
            <person name="Leon-Narvaez H."/>
            <person name="Longo L.V."/>
            <person name="Ma L.J."/>
            <person name="Malavazi I."/>
            <person name="Matsuo A.L."/>
            <person name="Morais F.V."/>
            <person name="Pereira M."/>
            <person name="Rodriguez-Brito S."/>
            <person name="Sakthikumar S."/>
            <person name="Salem-Izacc S.M."/>
            <person name="Sykes S.M."/>
            <person name="Teixeira M.M."/>
            <person name="Vallejo M.C."/>
            <person name="Walter M.E."/>
            <person name="Yandava C."/>
            <person name="Young S."/>
            <person name="Zeng Q."/>
            <person name="Zucker J."/>
            <person name="Felipe M.S."/>
            <person name="Goldman G.H."/>
            <person name="Haas B.J."/>
            <person name="McEwen J.G."/>
            <person name="Nino-Vega G."/>
            <person name="Puccia R."/>
            <person name="San-Blas G."/>
            <person name="Soares C.M."/>
            <person name="Birren B.W."/>
            <person name="Cuomo C.A."/>
        </authorList>
    </citation>
    <scope>NUCLEOTIDE SEQUENCE [LARGE SCALE GENOMIC DNA]</scope>
    <source>
        <strain evidence="8 9">Pb18</strain>
    </source>
</reference>
<dbReference type="GO" id="GO:0016020">
    <property type="term" value="C:membrane"/>
    <property type="evidence" value="ECO:0007669"/>
    <property type="project" value="UniProtKB-SubCell"/>
</dbReference>
<keyword evidence="3 7" id="KW-0812">Transmembrane</keyword>
<feature type="transmembrane region" description="Helical" evidence="7">
    <location>
        <begin position="39"/>
        <end position="57"/>
    </location>
</feature>
<protein>
    <recommendedName>
        <fullName evidence="10">Major facilitator superfamily (MFS) profile domain-containing protein</fullName>
    </recommendedName>
</protein>
<dbReference type="PANTHER" id="PTHR43791:SF78">
    <property type="entry name" value="TRANSPORTER, PUTATIVE (AFU_ORTHOLOGUE AFUA_3G01370)-RELATED"/>
    <property type="match status" value="1"/>
</dbReference>
<dbReference type="AlphaFoldDB" id="A0A0A0HTE3"/>
<keyword evidence="9" id="KW-1185">Reference proteome</keyword>
<comment type="subcellular location">
    <subcellularLocation>
        <location evidence="1">Membrane</location>
        <topology evidence="1">Multi-pass membrane protein</topology>
    </subcellularLocation>
</comment>
<evidence type="ECO:0000313" key="8">
    <source>
        <dbReference type="EMBL" id="KGM91932.1"/>
    </source>
</evidence>
<keyword evidence="2" id="KW-0813">Transport</keyword>
<organism evidence="8 9">
    <name type="scientific">Paracoccidioides brasiliensis (strain Pb18)</name>
    <dbReference type="NCBI Taxonomy" id="502780"/>
    <lineage>
        <taxon>Eukaryota</taxon>
        <taxon>Fungi</taxon>
        <taxon>Dikarya</taxon>
        <taxon>Ascomycota</taxon>
        <taxon>Pezizomycotina</taxon>
        <taxon>Eurotiomycetes</taxon>
        <taxon>Eurotiomycetidae</taxon>
        <taxon>Onygenales</taxon>
        <taxon>Ajellomycetaceae</taxon>
        <taxon>Paracoccidioides</taxon>
    </lineage>
</organism>
<dbReference type="KEGG" id="pbn:PADG_11907"/>
<dbReference type="Gene3D" id="1.20.1250.20">
    <property type="entry name" value="MFS general substrate transporter like domains"/>
    <property type="match status" value="1"/>
</dbReference>
<dbReference type="GeneID" id="22587804"/>
<dbReference type="InParanoid" id="A0A0A0HTE3"/>
<dbReference type="PANTHER" id="PTHR43791">
    <property type="entry name" value="PERMEASE-RELATED"/>
    <property type="match status" value="1"/>
</dbReference>
<dbReference type="RefSeq" id="XP_010761128.1">
    <property type="nucleotide sequence ID" value="XM_010762826.1"/>
</dbReference>
<evidence type="ECO:0000256" key="5">
    <source>
        <dbReference type="ARBA" id="ARBA00023136"/>
    </source>
</evidence>
<keyword evidence="5 7" id="KW-0472">Membrane</keyword>
<feature type="transmembrane region" description="Helical" evidence="7">
    <location>
        <begin position="12"/>
        <end position="32"/>
    </location>
</feature>
<dbReference type="InterPro" id="IPR036259">
    <property type="entry name" value="MFS_trans_sf"/>
</dbReference>
<sequence length="266" mass="29232">MQVPPNLLLNYVNLPSLSPGFFTTVWGLASALTSLFTNYGQIVACLFLLALAGAFPIERSSVVVSLEDKHVFQIRTKTRGPFLAGIISKWYTKEELALHMSIFYSGSLISGAFGNLIAAGILKCLNGTRGLAPWQWLYIIETSQTPGNYSHRSSDVSPTDRRLSIESAEVDVDTGSRDMSQFTGLITRLFRSKNPHAHPSVHGLNRRERVPEPLPHSNPPAGVQRRHLPSPRSHPLTSSEKLTDSIIHIYQTVLVTASGSSSIPFL</sequence>
<evidence type="ECO:0000256" key="1">
    <source>
        <dbReference type="ARBA" id="ARBA00004141"/>
    </source>
</evidence>
<dbReference type="EMBL" id="KN275962">
    <property type="protein sequence ID" value="KGM91932.1"/>
    <property type="molecule type" value="Genomic_DNA"/>
</dbReference>
<evidence type="ECO:0000256" key="2">
    <source>
        <dbReference type="ARBA" id="ARBA00022448"/>
    </source>
</evidence>